<reference evidence="2" key="1">
    <citation type="submission" date="2013-12" db="EMBL/GenBank/DDBJ databases">
        <title>A Varibaculum cambriense genome reconstructed from a premature infant gut community with otherwise low bacterial novelty that shifts toward anaerobic metabolism during the third week of life.</title>
        <authorList>
            <person name="Brown C.T."/>
            <person name="Sharon I."/>
            <person name="Thomas B.C."/>
            <person name="Castelle C.J."/>
            <person name="Morowitz M.J."/>
            <person name="Banfield J.F."/>
        </authorList>
    </citation>
    <scope>NUCLEOTIDE SEQUENCE</scope>
</reference>
<proteinExistence type="inferred from homology"/>
<dbReference type="EMBL" id="AZMM01015947">
    <property type="protein sequence ID" value="ETJ29525.1"/>
    <property type="molecule type" value="Genomic_DNA"/>
</dbReference>
<comment type="similarity">
    <text evidence="1">Belongs to the cycloisomerase 2 family.</text>
</comment>
<dbReference type="InterPro" id="IPR050282">
    <property type="entry name" value="Cycloisomerase_2"/>
</dbReference>
<feature type="non-terminal residue" evidence="2">
    <location>
        <position position="91"/>
    </location>
</feature>
<sequence>DRVVTYKFGEDGLNQYAVSQFNNSDGPRHIAFSKDGRHAYIVHELSNEVSVTEYQDGKFIELERHSTIPRDFDGESKLAAVRLSHDGKHLY</sequence>
<dbReference type="GO" id="GO:0005829">
    <property type="term" value="C:cytosol"/>
    <property type="evidence" value="ECO:0007669"/>
    <property type="project" value="TreeGrafter"/>
</dbReference>
<feature type="non-terminal residue" evidence="2">
    <location>
        <position position="1"/>
    </location>
</feature>
<comment type="caution">
    <text evidence="2">The sequence shown here is derived from an EMBL/GenBank/DDBJ whole genome shotgun (WGS) entry which is preliminary data.</text>
</comment>
<name>W1XJ62_9ZZZZ</name>
<dbReference type="Pfam" id="PF10282">
    <property type="entry name" value="Lactonase"/>
    <property type="match status" value="1"/>
</dbReference>
<dbReference type="PANTHER" id="PTHR30344">
    <property type="entry name" value="6-PHOSPHOGLUCONOLACTONASE-RELATED"/>
    <property type="match status" value="1"/>
</dbReference>
<organism evidence="2">
    <name type="scientific">human gut metagenome</name>
    <dbReference type="NCBI Taxonomy" id="408170"/>
    <lineage>
        <taxon>unclassified sequences</taxon>
        <taxon>metagenomes</taxon>
        <taxon>organismal metagenomes</taxon>
    </lineage>
</organism>
<gene>
    <name evidence="2" type="ORF">Q604_UNBC15947G0001</name>
</gene>
<protein>
    <recommendedName>
        <fullName evidence="3">6-phosphogluconolactonase</fullName>
    </recommendedName>
</protein>
<evidence type="ECO:0000313" key="2">
    <source>
        <dbReference type="EMBL" id="ETJ29525.1"/>
    </source>
</evidence>
<dbReference type="InterPro" id="IPR011045">
    <property type="entry name" value="N2O_reductase_N"/>
</dbReference>
<dbReference type="PANTHER" id="PTHR30344:SF1">
    <property type="entry name" value="6-PHOSPHOGLUCONOLACTONASE"/>
    <property type="match status" value="1"/>
</dbReference>
<evidence type="ECO:0000256" key="1">
    <source>
        <dbReference type="ARBA" id="ARBA00005564"/>
    </source>
</evidence>
<dbReference type="Gene3D" id="2.130.10.10">
    <property type="entry name" value="YVTN repeat-like/Quinoprotein amine dehydrogenase"/>
    <property type="match status" value="1"/>
</dbReference>
<dbReference type="InterPro" id="IPR015943">
    <property type="entry name" value="WD40/YVTN_repeat-like_dom_sf"/>
</dbReference>
<accession>W1XJ62</accession>
<dbReference type="GO" id="GO:0017057">
    <property type="term" value="F:6-phosphogluconolactonase activity"/>
    <property type="evidence" value="ECO:0007669"/>
    <property type="project" value="TreeGrafter"/>
</dbReference>
<dbReference type="SUPFAM" id="SSF50974">
    <property type="entry name" value="Nitrous oxide reductase, N-terminal domain"/>
    <property type="match status" value="1"/>
</dbReference>
<dbReference type="InterPro" id="IPR019405">
    <property type="entry name" value="Lactonase_7-beta_prop"/>
</dbReference>
<evidence type="ECO:0008006" key="3">
    <source>
        <dbReference type="Google" id="ProtNLM"/>
    </source>
</evidence>
<dbReference type="AlphaFoldDB" id="W1XJ62"/>